<dbReference type="Proteomes" id="UP000499080">
    <property type="component" value="Unassembled WGS sequence"/>
</dbReference>
<gene>
    <name evidence="1" type="ORF">AVEN_103647_1</name>
</gene>
<reference evidence="1 2" key="1">
    <citation type="journal article" date="2019" name="Sci. Rep.">
        <title>Orb-weaving spider Araneus ventricosus genome elucidates the spidroin gene catalogue.</title>
        <authorList>
            <person name="Kono N."/>
            <person name="Nakamura H."/>
            <person name="Ohtoshi R."/>
            <person name="Moran D.A.P."/>
            <person name="Shinohara A."/>
            <person name="Yoshida Y."/>
            <person name="Fujiwara M."/>
            <person name="Mori M."/>
            <person name="Tomita M."/>
            <person name="Arakawa K."/>
        </authorList>
    </citation>
    <scope>NUCLEOTIDE SEQUENCE [LARGE SCALE GENOMIC DNA]</scope>
</reference>
<keyword evidence="2" id="KW-1185">Reference proteome</keyword>
<comment type="caution">
    <text evidence="1">The sequence shown here is derived from an EMBL/GenBank/DDBJ whole genome shotgun (WGS) entry which is preliminary data.</text>
</comment>
<proteinExistence type="predicted"/>
<protein>
    <submittedName>
        <fullName evidence="1">Uncharacterized protein</fullName>
    </submittedName>
</protein>
<organism evidence="1 2">
    <name type="scientific">Araneus ventricosus</name>
    <name type="common">Orbweaver spider</name>
    <name type="synonym">Epeira ventricosa</name>
    <dbReference type="NCBI Taxonomy" id="182803"/>
    <lineage>
        <taxon>Eukaryota</taxon>
        <taxon>Metazoa</taxon>
        <taxon>Ecdysozoa</taxon>
        <taxon>Arthropoda</taxon>
        <taxon>Chelicerata</taxon>
        <taxon>Arachnida</taxon>
        <taxon>Araneae</taxon>
        <taxon>Araneomorphae</taxon>
        <taxon>Entelegynae</taxon>
        <taxon>Araneoidea</taxon>
        <taxon>Araneidae</taxon>
        <taxon>Araneus</taxon>
    </lineage>
</organism>
<evidence type="ECO:0000313" key="2">
    <source>
        <dbReference type="Proteomes" id="UP000499080"/>
    </source>
</evidence>
<name>A0A4Y2UB65_ARAVE</name>
<dbReference type="OrthoDB" id="6771146at2759"/>
<dbReference type="EMBL" id="BGPR01035091">
    <property type="protein sequence ID" value="GBO09753.1"/>
    <property type="molecule type" value="Genomic_DNA"/>
</dbReference>
<evidence type="ECO:0000313" key="1">
    <source>
        <dbReference type="EMBL" id="GBO09753.1"/>
    </source>
</evidence>
<accession>A0A4Y2UB65</accession>
<dbReference type="AlphaFoldDB" id="A0A4Y2UB65"/>
<sequence length="431" mass="50261">MFYPSFDNFSLFKTASFQALKKLHEIESEKLLKYGYGLTQKALAPTSFERQNVELVLQVINNVVAEGLNLVGAENNILHHKDTADYIKIIHRWWSVMNVKTKYKGDHKLDDFQKPLMKEFESDPKYKFLIDFGQWLKRWEKMDSNTGCLTKQTHLAISHTTEAMPALAKYCFDTLNFDYFLPGKIQTDPLEDRFGSYRRLGGTNYNVSIRQIYEGEEKMRIQIILPLALKSSNYRKLTLSFFNTKNWEDSENECKDNLLNTFSINPGDVIAAHDSLPLLTYISGYAAHNLLKKIKCIQCKFTLLIEKELDFNIHNEWISKLDRGGLKYPHPDVVCISQFTFAIVDKLFSSKYEEEFLKCKDHRCLVTAITLDVLDENDIYLGMEECENHNSMYLMKKIVWVIINILLNNFCKKQNDSILKKKLDKKENSKI</sequence>